<proteinExistence type="predicted"/>
<dbReference type="STRING" id="623280.SAMN05660226_00340"/>
<feature type="region of interest" description="Disordered" evidence="1">
    <location>
        <begin position="75"/>
        <end position="135"/>
    </location>
</feature>
<keyword evidence="3" id="KW-1185">Reference proteome</keyword>
<evidence type="ECO:0000256" key="1">
    <source>
        <dbReference type="SAM" id="MobiDB-lite"/>
    </source>
</evidence>
<dbReference type="AlphaFoldDB" id="A0A1T4ZZA3"/>
<organism evidence="2 3">
    <name type="scientific">Parapedobacter luteus</name>
    <dbReference type="NCBI Taxonomy" id="623280"/>
    <lineage>
        <taxon>Bacteria</taxon>
        <taxon>Pseudomonadati</taxon>
        <taxon>Bacteroidota</taxon>
        <taxon>Sphingobacteriia</taxon>
        <taxon>Sphingobacteriales</taxon>
        <taxon>Sphingobacteriaceae</taxon>
        <taxon>Parapedobacter</taxon>
    </lineage>
</organism>
<dbReference type="OrthoDB" id="800085at2"/>
<sequence length="261" mass="28181">MAKSKITESEVLAYLQQRKYFLQEELSQIEAALTFFGEDVKSNGKKDKKKGKKKKLEKAIRKRVAKAADEVDEVKTAATKRGAKLPKSAATPETVATVAATLEDESEGRRARRGRATAAKPASDSRKITASLDSVSTAVAPVAKRKAAGKSNKSVSEPPIVVVPSLPKDAAKDTRPSRRTKKASAAEPAFDTTATIDEKIRFALAQKNGRTKAELIDYLNGLEPSYGLTKLKRVVAFRLNHLVKTGQISAQESDGGPSYAI</sequence>
<dbReference type="RefSeq" id="WP_079715053.1">
    <property type="nucleotide sequence ID" value="NZ_FUYS01000001.1"/>
</dbReference>
<dbReference type="Proteomes" id="UP000190541">
    <property type="component" value="Unassembled WGS sequence"/>
</dbReference>
<reference evidence="2 3" key="1">
    <citation type="submission" date="2017-02" db="EMBL/GenBank/DDBJ databases">
        <authorList>
            <person name="Peterson S.W."/>
        </authorList>
    </citation>
    <scope>NUCLEOTIDE SEQUENCE [LARGE SCALE GENOMIC DNA]</scope>
    <source>
        <strain evidence="2 3">DSM 22899</strain>
    </source>
</reference>
<feature type="region of interest" description="Disordered" evidence="1">
    <location>
        <begin position="166"/>
        <end position="187"/>
    </location>
</feature>
<evidence type="ECO:0000313" key="2">
    <source>
        <dbReference type="EMBL" id="SKB28131.1"/>
    </source>
</evidence>
<feature type="compositionally biased region" description="Low complexity" evidence="1">
    <location>
        <begin position="89"/>
        <end position="101"/>
    </location>
</feature>
<protein>
    <submittedName>
        <fullName evidence="2">Uncharacterized protein</fullName>
    </submittedName>
</protein>
<evidence type="ECO:0000313" key="3">
    <source>
        <dbReference type="Proteomes" id="UP000190541"/>
    </source>
</evidence>
<gene>
    <name evidence="2" type="ORF">SAMN05660226_00340</name>
</gene>
<name>A0A1T4ZZA3_9SPHI</name>
<accession>A0A1T4ZZA3</accession>
<dbReference type="EMBL" id="FUYS01000001">
    <property type="protein sequence ID" value="SKB28131.1"/>
    <property type="molecule type" value="Genomic_DNA"/>
</dbReference>